<evidence type="ECO:0000313" key="2">
    <source>
        <dbReference type="Proteomes" id="UP001153334"/>
    </source>
</evidence>
<sequence length="268" mass="28739">MLSISEIFGLLALATKVVATSPNPCALAGPGFPSPSRLSNSSLLDEAIMKFGRSLDDAQSGLQANDTAWAVALFSSKENRTLYEHYYTPPIAGVPKVDSNSIFRIGSVSKVFSVWSFLIEVGDEHFNDPITKYVPELANLTRIATFNDLAAGLDPIQALALGLPTLQSTDVPVCGVPGFNRICTRSELFSYLLKQHPIYPTAHSPAYSNVAYTLLGYAQQAITGTPIGAAIADNIFQVLGWPGYTSVDINVASSDASMDETPDTDWIS</sequence>
<accession>A0ACC2J595</accession>
<protein>
    <submittedName>
        <fullName evidence="1">Uncharacterized protein</fullName>
    </submittedName>
</protein>
<evidence type="ECO:0000313" key="1">
    <source>
        <dbReference type="EMBL" id="KAJ8122621.1"/>
    </source>
</evidence>
<proteinExistence type="predicted"/>
<reference evidence="1" key="1">
    <citation type="submission" date="2022-11" db="EMBL/GenBank/DDBJ databases">
        <title>Genome Sequence of Nemania bipapillata.</title>
        <authorList>
            <person name="Buettner E."/>
        </authorList>
    </citation>
    <scope>NUCLEOTIDE SEQUENCE</scope>
    <source>
        <strain evidence="1">CP14</strain>
    </source>
</reference>
<name>A0ACC2J595_9PEZI</name>
<keyword evidence="2" id="KW-1185">Reference proteome</keyword>
<dbReference type="Proteomes" id="UP001153334">
    <property type="component" value="Unassembled WGS sequence"/>
</dbReference>
<dbReference type="EMBL" id="JAPESX010000200">
    <property type="protein sequence ID" value="KAJ8122621.1"/>
    <property type="molecule type" value="Genomic_DNA"/>
</dbReference>
<gene>
    <name evidence="1" type="ORF">ONZ43_g1230</name>
</gene>
<organism evidence="1 2">
    <name type="scientific">Nemania bipapillata</name>
    <dbReference type="NCBI Taxonomy" id="110536"/>
    <lineage>
        <taxon>Eukaryota</taxon>
        <taxon>Fungi</taxon>
        <taxon>Dikarya</taxon>
        <taxon>Ascomycota</taxon>
        <taxon>Pezizomycotina</taxon>
        <taxon>Sordariomycetes</taxon>
        <taxon>Xylariomycetidae</taxon>
        <taxon>Xylariales</taxon>
        <taxon>Xylariaceae</taxon>
        <taxon>Nemania</taxon>
    </lineage>
</organism>
<comment type="caution">
    <text evidence="1">The sequence shown here is derived from an EMBL/GenBank/DDBJ whole genome shotgun (WGS) entry which is preliminary data.</text>
</comment>